<proteinExistence type="predicted"/>
<dbReference type="EMBL" id="LXQA010039928">
    <property type="protein sequence ID" value="MCH99298.1"/>
    <property type="molecule type" value="Genomic_DNA"/>
</dbReference>
<dbReference type="InterPro" id="IPR027815">
    <property type="entry name" value="CSC1/OSCA1-like_cyt"/>
</dbReference>
<evidence type="ECO:0000259" key="1">
    <source>
        <dbReference type="Pfam" id="PF14703"/>
    </source>
</evidence>
<dbReference type="Pfam" id="PF14703">
    <property type="entry name" value="PHM7_cyt"/>
    <property type="match status" value="1"/>
</dbReference>
<organism evidence="2 3">
    <name type="scientific">Trifolium medium</name>
    <dbReference type="NCBI Taxonomy" id="97028"/>
    <lineage>
        <taxon>Eukaryota</taxon>
        <taxon>Viridiplantae</taxon>
        <taxon>Streptophyta</taxon>
        <taxon>Embryophyta</taxon>
        <taxon>Tracheophyta</taxon>
        <taxon>Spermatophyta</taxon>
        <taxon>Magnoliopsida</taxon>
        <taxon>eudicotyledons</taxon>
        <taxon>Gunneridae</taxon>
        <taxon>Pentapetalae</taxon>
        <taxon>rosids</taxon>
        <taxon>fabids</taxon>
        <taxon>Fabales</taxon>
        <taxon>Fabaceae</taxon>
        <taxon>Papilionoideae</taxon>
        <taxon>50 kb inversion clade</taxon>
        <taxon>NPAAA clade</taxon>
        <taxon>Hologalegina</taxon>
        <taxon>IRL clade</taxon>
        <taxon>Trifolieae</taxon>
        <taxon>Trifolium</taxon>
    </lineage>
</organism>
<gene>
    <name evidence="2" type="ORF">A2U01_0020310</name>
</gene>
<feature type="non-terminal residue" evidence="2">
    <location>
        <position position="1"/>
    </location>
</feature>
<feature type="domain" description="CSC1/OSCA1-like cytosolic" evidence="1">
    <location>
        <begin position="2"/>
        <end position="66"/>
    </location>
</feature>
<dbReference type="Proteomes" id="UP000265520">
    <property type="component" value="Unassembled WGS sequence"/>
</dbReference>
<protein>
    <submittedName>
        <fullName evidence="2">Putative membrane protein</fullName>
    </submittedName>
</protein>
<evidence type="ECO:0000313" key="3">
    <source>
        <dbReference type="Proteomes" id="UP000265520"/>
    </source>
</evidence>
<name>A0A392NJK2_9FABA</name>
<comment type="caution">
    <text evidence="2">The sequence shown here is derived from an EMBL/GenBank/DDBJ whole genome shotgun (WGS) entry which is preliminary data.</text>
</comment>
<sequence>AVYNANRFAKFVRKRDRFQNWLDYYRLKFQRNPDTRPTMKTGCLGIWGRKVDAIEYYDQHIKELDKLLISISSPA</sequence>
<reference evidence="2 3" key="1">
    <citation type="journal article" date="2018" name="Front. Plant Sci.">
        <title>Red Clover (Trifolium pratense) and Zigzag Clover (T. medium) - A Picture of Genomic Similarities and Differences.</title>
        <authorList>
            <person name="Dluhosova J."/>
            <person name="Istvanek J."/>
            <person name="Nedelnik J."/>
            <person name="Repkova J."/>
        </authorList>
    </citation>
    <scope>NUCLEOTIDE SEQUENCE [LARGE SCALE GENOMIC DNA]</scope>
    <source>
        <strain evidence="3">cv. 10/8</strain>
        <tissue evidence="2">Leaf</tissue>
    </source>
</reference>
<evidence type="ECO:0000313" key="2">
    <source>
        <dbReference type="EMBL" id="MCH99298.1"/>
    </source>
</evidence>
<keyword evidence="3" id="KW-1185">Reference proteome</keyword>
<accession>A0A392NJK2</accession>
<dbReference type="AlphaFoldDB" id="A0A392NJK2"/>